<keyword evidence="1" id="KW-0805">Transcription regulation</keyword>
<sequence>MMLGIERRQKIMEYLTSDRKVYVADLSKILKVTEETVRRDLEKLETQDLLRRSYGGAVLNEHTSEDLSFLKRNSINNTDKQAIAKKAEFLVNDNDTLMVDSSTTCLTLLHQLKIKKELTVITNSIKLVNDFVSSPFTIISSGGTLRAHSYALVGPSACNSLQNYYVDLAIISCKGIDRDKGIMESNEQESIIKQQMMKQAKKCILLIDHSKFDKTAFTRTGDFTCIDYIVTNQMPSQDWINFFDKREIKLIY</sequence>
<protein>
    <submittedName>
        <fullName evidence="5">Transcriptional regulator, DeoR family</fullName>
    </submittedName>
</protein>
<keyword evidence="3" id="KW-0804">Transcription</keyword>
<dbReference type="InterPro" id="IPR014036">
    <property type="entry name" value="DeoR-like_C"/>
</dbReference>
<evidence type="ECO:0000256" key="2">
    <source>
        <dbReference type="ARBA" id="ARBA00023125"/>
    </source>
</evidence>
<dbReference type="Pfam" id="PF08220">
    <property type="entry name" value="HTH_DeoR"/>
    <property type="match status" value="1"/>
</dbReference>
<dbReference type="SUPFAM" id="SSF100950">
    <property type="entry name" value="NagB/RpiA/CoA transferase-like"/>
    <property type="match status" value="1"/>
</dbReference>
<dbReference type="Gene3D" id="3.40.50.1360">
    <property type="match status" value="1"/>
</dbReference>
<dbReference type="Pfam" id="PF00455">
    <property type="entry name" value="DeoRC"/>
    <property type="match status" value="1"/>
</dbReference>
<keyword evidence="2" id="KW-0238">DNA-binding</keyword>
<dbReference type="AlphaFoldDB" id="A0A1H6X7S2"/>
<dbReference type="SUPFAM" id="SSF46785">
    <property type="entry name" value="Winged helix' DNA-binding domain"/>
    <property type="match status" value="1"/>
</dbReference>
<evidence type="ECO:0000256" key="1">
    <source>
        <dbReference type="ARBA" id="ARBA00023015"/>
    </source>
</evidence>
<reference evidence="5 6" key="1">
    <citation type="submission" date="2016-10" db="EMBL/GenBank/DDBJ databases">
        <authorList>
            <person name="de Groot N.N."/>
        </authorList>
    </citation>
    <scope>NUCLEOTIDE SEQUENCE [LARGE SCALE GENOMIC DNA]</scope>
    <source>
        <strain evidence="5 6">DSM 2179</strain>
    </source>
</reference>
<dbReference type="InterPro" id="IPR018356">
    <property type="entry name" value="Tscrpt_reg_HTH_DeoR_CS"/>
</dbReference>
<keyword evidence="6" id="KW-1185">Reference proteome</keyword>
<dbReference type="PROSITE" id="PS00894">
    <property type="entry name" value="HTH_DEOR_1"/>
    <property type="match status" value="1"/>
</dbReference>
<dbReference type="STRING" id="84035.SAMN05660742_104163"/>
<dbReference type="SMART" id="SM01134">
    <property type="entry name" value="DeoRC"/>
    <property type="match status" value="1"/>
</dbReference>
<name>A0A1H6X7S2_9FIRM</name>
<dbReference type="GO" id="GO:0003677">
    <property type="term" value="F:DNA binding"/>
    <property type="evidence" value="ECO:0007669"/>
    <property type="project" value="UniProtKB-KW"/>
</dbReference>
<evidence type="ECO:0000259" key="4">
    <source>
        <dbReference type="PROSITE" id="PS51000"/>
    </source>
</evidence>
<dbReference type="Gene3D" id="1.10.10.10">
    <property type="entry name" value="Winged helix-like DNA-binding domain superfamily/Winged helix DNA-binding domain"/>
    <property type="match status" value="1"/>
</dbReference>
<proteinExistence type="predicted"/>
<organism evidence="5 6">
    <name type="scientific">Propionispira arboris</name>
    <dbReference type="NCBI Taxonomy" id="84035"/>
    <lineage>
        <taxon>Bacteria</taxon>
        <taxon>Bacillati</taxon>
        <taxon>Bacillota</taxon>
        <taxon>Negativicutes</taxon>
        <taxon>Selenomonadales</taxon>
        <taxon>Selenomonadaceae</taxon>
        <taxon>Propionispira</taxon>
    </lineage>
</organism>
<dbReference type="InterPro" id="IPR037171">
    <property type="entry name" value="NagB/RpiA_transferase-like"/>
</dbReference>
<feature type="domain" description="HTH deoR-type" evidence="4">
    <location>
        <begin position="4"/>
        <end position="59"/>
    </location>
</feature>
<accession>A0A1H6X7S2</accession>
<dbReference type="PROSITE" id="PS51000">
    <property type="entry name" value="HTH_DEOR_2"/>
    <property type="match status" value="1"/>
</dbReference>
<evidence type="ECO:0000313" key="6">
    <source>
        <dbReference type="Proteomes" id="UP000199662"/>
    </source>
</evidence>
<dbReference type="GO" id="GO:0003700">
    <property type="term" value="F:DNA-binding transcription factor activity"/>
    <property type="evidence" value="ECO:0007669"/>
    <property type="project" value="InterPro"/>
</dbReference>
<dbReference type="PANTHER" id="PTHR30363:SF44">
    <property type="entry name" value="AGA OPERON TRANSCRIPTIONAL REPRESSOR-RELATED"/>
    <property type="match status" value="1"/>
</dbReference>
<dbReference type="InterPro" id="IPR050313">
    <property type="entry name" value="Carb_Metab_HTH_regulators"/>
</dbReference>
<dbReference type="InterPro" id="IPR036388">
    <property type="entry name" value="WH-like_DNA-bd_sf"/>
</dbReference>
<gene>
    <name evidence="5" type="ORF">SAMN05660742_104163</name>
</gene>
<dbReference type="PANTHER" id="PTHR30363">
    <property type="entry name" value="HTH-TYPE TRANSCRIPTIONAL REGULATOR SRLR-RELATED"/>
    <property type="match status" value="1"/>
</dbReference>
<dbReference type="InterPro" id="IPR036390">
    <property type="entry name" value="WH_DNA-bd_sf"/>
</dbReference>
<evidence type="ECO:0000256" key="3">
    <source>
        <dbReference type="ARBA" id="ARBA00023163"/>
    </source>
</evidence>
<dbReference type="EMBL" id="FNZK01000004">
    <property type="protein sequence ID" value="SEJ20892.1"/>
    <property type="molecule type" value="Genomic_DNA"/>
</dbReference>
<dbReference type="InterPro" id="IPR001034">
    <property type="entry name" value="DeoR_HTH"/>
</dbReference>
<dbReference type="PRINTS" id="PR00037">
    <property type="entry name" value="HTHLACR"/>
</dbReference>
<dbReference type="Proteomes" id="UP000199662">
    <property type="component" value="Unassembled WGS sequence"/>
</dbReference>
<dbReference type="SMART" id="SM00420">
    <property type="entry name" value="HTH_DEOR"/>
    <property type="match status" value="1"/>
</dbReference>
<evidence type="ECO:0000313" key="5">
    <source>
        <dbReference type="EMBL" id="SEJ20892.1"/>
    </source>
</evidence>